<name>A0A3A9Z4K6_9ACTN</name>
<dbReference type="GO" id="GO:0005886">
    <property type="term" value="C:plasma membrane"/>
    <property type="evidence" value="ECO:0007669"/>
    <property type="project" value="UniProtKB-SubCell"/>
</dbReference>
<gene>
    <name evidence="8" type="primary">ftsQ</name>
    <name evidence="11" type="ORF">D7294_12730</name>
</gene>
<comment type="similarity">
    <text evidence="8">Belongs to the FtsQ/DivIB family. FtsQ subfamily.</text>
</comment>
<keyword evidence="12" id="KW-1185">Reference proteome</keyword>
<protein>
    <recommendedName>
        <fullName evidence="8">Cell division protein FtsQ</fullName>
    </recommendedName>
</protein>
<keyword evidence="3 8" id="KW-0132">Cell division</keyword>
<organism evidence="11 12">
    <name type="scientific">Streptomyces hoynatensis</name>
    <dbReference type="NCBI Taxonomy" id="1141874"/>
    <lineage>
        <taxon>Bacteria</taxon>
        <taxon>Bacillati</taxon>
        <taxon>Actinomycetota</taxon>
        <taxon>Actinomycetes</taxon>
        <taxon>Kitasatosporales</taxon>
        <taxon>Streptomycetaceae</taxon>
        <taxon>Streptomyces</taxon>
    </lineage>
</organism>
<comment type="caution">
    <text evidence="11">The sequence shown here is derived from an EMBL/GenBank/DDBJ whole genome shotgun (WGS) entry which is preliminary data.</text>
</comment>
<dbReference type="GO" id="GO:0043093">
    <property type="term" value="P:FtsZ-dependent cytokinesis"/>
    <property type="evidence" value="ECO:0007669"/>
    <property type="project" value="UniProtKB-UniRule"/>
</dbReference>
<dbReference type="AlphaFoldDB" id="A0A3A9Z4K6"/>
<comment type="subcellular location">
    <subcellularLocation>
        <location evidence="8">Cell membrane</location>
        <topology evidence="8">Single-pass type II membrane protein</topology>
    </subcellularLocation>
    <subcellularLocation>
        <location evidence="1">Membrane</location>
    </subcellularLocation>
    <text evidence="8">Localizes to the division septum.</text>
</comment>
<evidence type="ECO:0000256" key="8">
    <source>
        <dbReference type="HAMAP-Rule" id="MF_00911"/>
    </source>
</evidence>
<dbReference type="InterPro" id="IPR034746">
    <property type="entry name" value="POTRA"/>
</dbReference>
<dbReference type="Gene3D" id="3.10.20.310">
    <property type="entry name" value="membrane protein fhac"/>
    <property type="match status" value="1"/>
</dbReference>
<dbReference type="GO" id="GO:0090529">
    <property type="term" value="P:cell septum assembly"/>
    <property type="evidence" value="ECO:0007669"/>
    <property type="project" value="InterPro"/>
</dbReference>
<dbReference type="InterPro" id="IPR005548">
    <property type="entry name" value="Cell_div_FtsQ/DivIB_C"/>
</dbReference>
<keyword evidence="2 8" id="KW-1003">Cell membrane</keyword>
<keyword evidence="6 8" id="KW-0472">Membrane</keyword>
<dbReference type="Pfam" id="PF03799">
    <property type="entry name" value="FtsQ_DivIB_C"/>
    <property type="match status" value="1"/>
</dbReference>
<dbReference type="HAMAP" id="MF_00911">
    <property type="entry name" value="FtsQ_subfam"/>
    <property type="match status" value="1"/>
</dbReference>
<keyword evidence="5 8" id="KW-1133">Transmembrane helix</keyword>
<dbReference type="Pfam" id="PF08478">
    <property type="entry name" value="POTRA_1"/>
    <property type="match status" value="1"/>
</dbReference>
<dbReference type="Proteomes" id="UP000272474">
    <property type="component" value="Unassembled WGS sequence"/>
</dbReference>
<dbReference type="GO" id="GO:0032153">
    <property type="term" value="C:cell division site"/>
    <property type="evidence" value="ECO:0007669"/>
    <property type="project" value="UniProtKB-UniRule"/>
</dbReference>
<evidence type="ECO:0000256" key="9">
    <source>
        <dbReference type="SAM" id="MobiDB-lite"/>
    </source>
</evidence>
<accession>A0A3A9Z4K6</accession>
<sequence length="267" mass="28822">MAGATTAQRGTSDRRPAARSRLRLRRRGGGRPRRRLLALLLVSAVALGGFGAWALYGSSWLRIERVSVHWTGGPHELTADQILGAADVPLNSPMASLDKDAVRDRLLERLPRLESVRVVRAWPHGVSLKVTEREAQALIPIPGGYREVDAHGVVFAEAAEALPGVPLLDLDLEPSPSLRRFGEDRIRRAAVSVAVALPEELRGELRAIRVASYDSITLELSGDRTVRWGSAERPEAKVAALLAVMKVAGDARYFDVSAPTAPASAEG</sequence>
<evidence type="ECO:0000256" key="5">
    <source>
        <dbReference type="ARBA" id="ARBA00022989"/>
    </source>
</evidence>
<keyword evidence="7 8" id="KW-0131">Cell cycle</keyword>
<evidence type="ECO:0000256" key="3">
    <source>
        <dbReference type="ARBA" id="ARBA00022618"/>
    </source>
</evidence>
<evidence type="ECO:0000313" key="12">
    <source>
        <dbReference type="Proteomes" id="UP000272474"/>
    </source>
</evidence>
<evidence type="ECO:0000256" key="7">
    <source>
        <dbReference type="ARBA" id="ARBA00023306"/>
    </source>
</evidence>
<dbReference type="PANTHER" id="PTHR37820:SF1">
    <property type="entry name" value="CELL DIVISION PROTEIN FTSQ"/>
    <property type="match status" value="1"/>
</dbReference>
<dbReference type="EMBL" id="RBAL01000006">
    <property type="protein sequence ID" value="RKN42306.1"/>
    <property type="molecule type" value="Genomic_DNA"/>
</dbReference>
<proteinExistence type="inferred from homology"/>
<dbReference type="RefSeq" id="WP_120678929.1">
    <property type="nucleotide sequence ID" value="NZ_RBAL01000006.1"/>
</dbReference>
<keyword evidence="4 8" id="KW-0812">Transmembrane</keyword>
<dbReference type="InterPro" id="IPR050487">
    <property type="entry name" value="FtsQ_DivIB"/>
</dbReference>
<dbReference type="PROSITE" id="PS51779">
    <property type="entry name" value="POTRA"/>
    <property type="match status" value="1"/>
</dbReference>
<dbReference type="InterPro" id="IPR013685">
    <property type="entry name" value="POTRA_FtsQ_type"/>
</dbReference>
<evidence type="ECO:0000256" key="1">
    <source>
        <dbReference type="ARBA" id="ARBA00004370"/>
    </source>
</evidence>
<dbReference type="InterPro" id="IPR026579">
    <property type="entry name" value="FtsQ"/>
</dbReference>
<evidence type="ECO:0000256" key="6">
    <source>
        <dbReference type="ARBA" id="ARBA00023136"/>
    </source>
</evidence>
<feature type="domain" description="POTRA" evidence="10">
    <location>
        <begin position="61"/>
        <end position="133"/>
    </location>
</feature>
<evidence type="ECO:0000313" key="11">
    <source>
        <dbReference type="EMBL" id="RKN42306.1"/>
    </source>
</evidence>
<evidence type="ECO:0000259" key="10">
    <source>
        <dbReference type="PROSITE" id="PS51779"/>
    </source>
</evidence>
<evidence type="ECO:0000256" key="4">
    <source>
        <dbReference type="ARBA" id="ARBA00022692"/>
    </source>
</evidence>
<feature type="region of interest" description="Disordered" evidence="9">
    <location>
        <begin position="1"/>
        <end position="25"/>
    </location>
</feature>
<evidence type="ECO:0000256" key="2">
    <source>
        <dbReference type="ARBA" id="ARBA00022475"/>
    </source>
</evidence>
<feature type="compositionally biased region" description="Polar residues" evidence="9">
    <location>
        <begin position="1"/>
        <end position="10"/>
    </location>
</feature>
<comment type="function">
    <text evidence="8">Essential cell division protein.</text>
</comment>
<dbReference type="PANTHER" id="PTHR37820">
    <property type="entry name" value="CELL DIVISION PROTEIN DIVIB"/>
    <property type="match status" value="1"/>
</dbReference>
<reference evidence="11 12" key="1">
    <citation type="journal article" date="2014" name="Int. J. Syst. Evol. Microbiol.">
        <title>Streptomyces hoynatensis sp. nov., isolated from deep marine sediment.</title>
        <authorList>
            <person name="Veyisoglu A."/>
            <person name="Sahin N."/>
        </authorList>
    </citation>
    <scope>NUCLEOTIDE SEQUENCE [LARGE SCALE GENOMIC DNA]</scope>
    <source>
        <strain evidence="11 12">KCTC 29097</strain>
    </source>
</reference>
<dbReference type="OrthoDB" id="9790760at2"/>